<dbReference type="AlphaFoldDB" id="A0A1D8G428"/>
<dbReference type="RefSeq" id="WP_069977442.1">
    <property type="nucleotide sequence ID" value="NZ_CP017316.1"/>
</dbReference>
<sequence>MNALITHSAEFAATKDHLVGIGPLVAGVLLVGFLIGAFWLGRRIWTREPAPPTPEEQPHRPPDSGLPGEVEGRRRPAEVPQSERRLMPYELKHESTEPDMSPQSDDDRKWRGSPSGGFGSGGPTTGG</sequence>
<organism evidence="3 4">
    <name type="scientific">Streptomyces rubrolavendulae</name>
    <dbReference type="NCBI Taxonomy" id="285473"/>
    <lineage>
        <taxon>Bacteria</taxon>
        <taxon>Bacillati</taxon>
        <taxon>Actinomycetota</taxon>
        <taxon>Actinomycetes</taxon>
        <taxon>Kitasatosporales</taxon>
        <taxon>Streptomycetaceae</taxon>
        <taxon>Streptomyces</taxon>
    </lineage>
</organism>
<feature type="region of interest" description="Disordered" evidence="1">
    <location>
        <begin position="47"/>
        <end position="127"/>
    </location>
</feature>
<dbReference type="InterPro" id="IPR045513">
    <property type="entry name" value="DUF6479"/>
</dbReference>
<reference evidence="3 4" key="1">
    <citation type="submission" date="2016-09" db="EMBL/GenBank/DDBJ databases">
        <title>Streptomyces rubrolavendulae MJM4426 Genome sequencing and assembly.</title>
        <authorList>
            <person name="Kim J.-G."/>
        </authorList>
    </citation>
    <scope>NUCLEOTIDE SEQUENCE [LARGE SCALE GENOMIC DNA]</scope>
    <source>
        <strain evidence="3 4">MJM4426</strain>
    </source>
</reference>
<dbReference type="GeneID" id="33063444"/>
<keyword evidence="2" id="KW-0812">Transmembrane</keyword>
<dbReference type="PATRIC" id="fig|285473.5.peg.3211"/>
<proteinExistence type="predicted"/>
<keyword evidence="2" id="KW-0472">Membrane</keyword>
<dbReference type="Pfam" id="PF20087">
    <property type="entry name" value="DUF6479"/>
    <property type="match status" value="1"/>
</dbReference>
<dbReference type="EMBL" id="CP017316">
    <property type="protein sequence ID" value="AOT60208.1"/>
    <property type="molecule type" value="Genomic_DNA"/>
</dbReference>
<accession>A0A1D8G428</accession>
<keyword evidence="4" id="KW-1185">Reference proteome</keyword>
<dbReference type="Proteomes" id="UP000095349">
    <property type="component" value="Chromosome"/>
</dbReference>
<feature type="transmembrane region" description="Helical" evidence="2">
    <location>
        <begin position="20"/>
        <end position="40"/>
    </location>
</feature>
<feature type="compositionally biased region" description="Gly residues" evidence="1">
    <location>
        <begin position="114"/>
        <end position="127"/>
    </location>
</feature>
<evidence type="ECO:0000313" key="3">
    <source>
        <dbReference type="EMBL" id="AOT60208.1"/>
    </source>
</evidence>
<evidence type="ECO:0000256" key="2">
    <source>
        <dbReference type="SAM" id="Phobius"/>
    </source>
</evidence>
<dbReference type="KEGG" id="srn:A4G23_03075"/>
<name>A0A1D8G428_9ACTN</name>
<evidence type="ECO:0008006" key="5">
    <source>
        <dbReference type="Google" id="ProtNLM"/>
    </source>
</evidence>
<gene>
    <name evidence="3" type="ORF">A4G23_03075</name>
</gene>
<protein>
    <recommendedName>
        <fullName evidence="5">Secreted protein</fullName>
    </recommendedName>
</protein>
<feature type="compositionally biased region" description="Basic and acidic residues" evidence="1">
    <location>
        <begin position="70"/>
        <end position="96"/>
    </location>
</feature>
<evidence type="ECO:0000313" key="4">
    <source>
        <dbReference type="Proteomes" id="UP000095349"/>
    </source>
</evidence>
<dbReference type="STRING" id="285473.A4G23_03075"/>
<dbReference type="OrthoDB" id="4330154at2"/>
<keyword evidence="2" id="KW-1133">Transmembrane helix</keyword>
<evidence type="ECO:0000256" key="1">
    <source>
        <dbReference type="SAM" id="MobiDB-lite"/>
    </source>
</evidence>